<gene>
    <name evidence="1" type="ORF">A2U01_0001879</name>
</gene>
<dbReference type="AlphaFoldDB" id="A0A392M1B7"/>
<organism evidence="1 2">
    <name type="scientific">Trifolium medium</name>
    <dbReference type="NCBI Taxonomy" id="97028"/>
    <lineage>
        <taxon>Eukaryota</taxon>
        <taxon>Viridiplantae</taxon>
        <taxon>Streptophyta</taxon>
        <taxon>Embryophyta</taxon>
        <taxon>Tracheophyta</taxon>
        <taxon>Spermatophyta</taxon>
        <taxon>Magnoliopsida</taxon>
        <taxon>eudicotyledons</taxon>
        <taxon>Gunneridae</taxon>
        <taxon>Pentapetalae</taxon>
        <taxon>rosids</taxon>
        <taxon>fabids</taxon>
        <taxon>Fabales</taxon>
        <taxon>Fabaceae</taxon>
        <taxon>Papilionoideae</taxon>
        <taxon>50 kb inversion clade</taxon>
        <taxon>NPAAA clade</taxon>
        <taxon>Hologalegina</taxon>
        <taxon>IRL clade</taxon>
        <taxon>Trifolieae</taxon>
        <taxon>Trifolium</taxon>
    </lineage>
</organism>
<reference evidence="1 2" key="1">
    <citation type="journal article" date="2018" name="Front. Plant Sci.">
        <title>Red Clover (Trifolium pratense) and Zigzag Clover (T. medium) - A Picture of Genomic Similarities and Differences.</title>
        <authorList>
            <person name="Dluhosova J."/>
            <person name="Istvanek J."/>
            <person name="Nedelnik J."/>
            <person name="Repkova J."/>
        </authorList>
    </citation>
    <scope>NUCLEOTIDE SEQUENCE [LARGE SCALE GENOMIC DNA]</scope>
    <source>
        <strain evidence="2">cv. 10/8</strain>
        <tissue evidence="1">Leaf</tissue>
    </source>
</reference>
<accession>A0A392M1B7</accession>
<dbReference type="EMBL" id="LXQA010001882">
    <property type="protein sequence ID" value="MCH81100.1"/>
    <property type="molecule type" value="Genomic_DNA"/>
</dbReference>
<dbReference type="SUPFAM" id="SSF56219">
    <property type="entry name" value="DNase I-like"/>
    <property type="match status" value="1"/>
</dbReference>
<keyword evidence="2" id="KW-1185">Reference proteome</keyword>
<dbReference type="Gene3D" id="3.60.10.10">
    <property type="entry name" value="Endonuclease/exonuclease/phosphatase"/>
    <property type="match status" value="1"/>
</dbReference>
<sequence length="196" mass="21823">MGKRLVHLKDSLGGDNWCVVRDFNSILLASERRGSYRDVSRGTSTEIREFNKFVGEMSLLDMPLLGRHFTWFQPNGGAMSLIDCFLVSGSGDVAKPTKIVKAALFKETATTSKCDVVSEQEQVDVILEGLPEGFNSFVMMIYSRFETPTVEDVEALLFLQDVQFEKFRQELANPSISTNIAHTAAQSNDPIMDSEA</sequence>
<name>A0A392M1B7_9FABA</name>
<comment type="caution">
    <text evidence="1">The sequence shown here is derived from an EMBL/GenBank/DDBJ whole genome shotgun (WGS) entry which is preliminary data.</text>
</comment>
<dbReference type="Proteomes" id="UP000265520">
    <property type="component" value="Unassembled WGS sequence"/>
</dbReference>
<protein>
    <submittedName>
        <fullName evidence="1">Retrovirus-related Pol polyprotein from transposon TNT 1-94</fullName>
    </submittedName>
</protein>
<dbReference type="InterPro" id="IPR036691">
    <property type="entry name" value="Endo/exonu/phosph_ase_sf"/>
</dbReference>
<evidence type="ECO:0000313" key="2">
    <source>
        <dbReference type="Proteomes" id="UP000265520"/>
    </source>
</evidence>
<evidence type="ECO:0000313" key="1">
    <source>
        <dbReference type="EMBL" id="MCH81100.1"/>
    </source>
</evidence>
<proteinExistence type="predicted"/>